<dbReference type="PANTHER" id="PTHR22807">
    <property type="entry name" value="NOP2 YEAST -RELATED NOL1/NOP2/FMU SUN DOMAIN-CONTAINING"/>
    <property type="match status" value="1"/>
</dbReference>
<name>A0ABN1F6I8_9PROT</name>
<comment type="caution">
    <text evidence="5">Lacks conserved residue(s) required for the propagation of feature annotation.</text>
</comment>
<feature type="domain" description="SAM-dependent MTase RsmB/NOP-type" evidence="6">
    <location>
        <begin position="140"/>
        <end position="400"/>
    </location>
</feature>
<dbReference type="PANTHER" id="PTHR22807:SF53">
    <property type="entry name" value="RIBOSOMAL RNA SMALL SUBUNIT METHYLTRANSFERASE B-RELATED"/>
    <property type="match status" value="1"/>
</dbReference>
<evidence type="ECO:0000313" key="8">
    <source>
        <dbReference type="Proteomes" id="UP001499951"/>
    </source>
</evidence>
<keyword evidence="2 5" id="KW-0808">Transferase</keyword>
<evidence type="ECO:0000256" key="1">
    <source>
        <dbReference type="ARBA" id="ARBA00022603"/>
    </source>
</evidence>
<evidence type="ECO:0000256" key="5">
    <source>
        <dbReference type="PROSITE-ProRule" id="PRU01023"/>
    </source>
</evidence>
<dbReference type="EMBL" id="BAAADD010000010">
    <property type="protein sequence ID" value="GAA0583562.1"/>
    <property type="molecule type" value="Genomic_DNA"/>
</dbReference>
<reference evidence="7 8" key="1">
    <citation type="journal article" date="2019" name="Int. J. Syst. Evol. Microbiol.">
        <title>The Global Catalogue of Microorganisms (GCM) 10K type strain sequencing project: providing services to taxonomists for standard genome sequencing and annotation.</title>
        <authorList>
            <consortium name="The Broad Institute Genomics Platform"/>
            <consortium name="The Broad Institute Genome Sequencing Center for Infectious Disease"/>
            <person name="Wu L."/>
            <person name="Ma J."/>
        </authorList>
    </citation>
    <scope>NUCLEOTIDE SEQUENCE [LARGE SCALE GENOMIC DNA]</scope>
    <source>
        <strain evidence="7 8">JCM 15089</strain>
    </source>
</reference>
<dbReference type="Pfam" id="PF01189">
    <property type="entry name" value="Methyltr_RsmB-F"/>
    <property type="match status" value="1"/>
</dbReference>
<keyword evidence="1 5" id="KW-0489">Methyltransferase</keyword>
<dbReference type="GO" id="GO:0032259">
    <property type="term" value="P:methylation"/>
    <property type="evidence" value="ECO:0007669"/>
    <property type="project" value="UniProtKB-KW"/>
</dbReference>
<dbReference type="Gene3D" id="3.30.70.1170">
    <property type="entry name" value="Sun protein, domain 3"/>
    <property type="match status" value="1"/>
</dbReference>
<comment type="similarity">
    <text evidence="5">Belongs to the class I-like SAM-binding methyltransferase superfamily. RsmB/NOP family.</text>
</comment>
<dbReference type="GO" id="GO:0008168">
    <property type="term" value="F:methyltransferase activity"/>
    <property type="evidence" value="ECO:0007669"/>
    <property type="project" value="UniProtKB-KW"/>
</dbReference>
<keyword evidence="3 5" id="KW-0949">S-adenosyl-L-methionine</keyword>
<dbReference type="PRINTS" id="PR02008">
    <property type="entry name" value="RCMTFAMILY"/>
</dbReference>
<dbReference type="InterPro" id="IPR054728">
    <property type="entry name" value="RsmB-like_ferredoxin"/>
</dbReference>
<evidence type="ECO:0000256" key="2">
    <source>
        <dbReference type="ARBA" id="ARBA00022679"/>
    </source>
</evidence>
<accession>A0ABN1F6I8</accession>
<evidence type="ECO:0000256" key="3">
    <source>
        <dbReference type="ARBA" id="ARBA00022691"/>
    </source>
</evidence>
<dbReference type="Pfam" id="PF22458">
    <property type="entry name" value="RsmF-B_ferredox"/>
    <property type="match status" value="1"/>
</dbReference>
<evidence type="ECO:0000313" key="7">
    <source>
        <dbReference type="EMBL" id="GAA0583562.1"/>
    </source>
</evidence>
<gene>
    <name evidence="7" type="ORF">GCM10008942_35630</name>
</gene>
<feature type="active site" description="Nucleophile" evidence="5">
    <location>
        <position position="347"/>
    </location>
</feature>
<dbReference type="InterPro" id="IPR029063">
    <property type="entry name" value="SAM-dependent_MTases_sf"/>
</dbReference>
<dbReference type="Gene3D" id="3.40.50.150">
    <property type="entry name" value="Vaccinia Virus protein VP39"/>
    <property type="match status" value="1"/>
</dbReference>
<protein>
    <submittedName>
        <fullName evidence="7">RsmB/NOP family class I SAM-dependent RNA methyltransferase</fullName>
    </submittedName>
</protein>
<dbReference type="InterPro" id="IPR023267">
    <property type="entry name" value="RCMT"/>
</dbReference>
<dbReference type="SUPFAM" id="SSF53335">
    <property type="entry name" value="S-adenosyl-L-methionine-dependent methyltransferases"/>
    <property type="match status" value="1"/>
</dbReference>
<dbReference type="PROSITE" id="PS51686">
    <property type="entry name" value="SAM_MT_RSMB_NOP"/>
    <property type="match status" value="1"/>
</dbReference>
<keyword evidence="4 5" id="KW-0694">RNA-binding</keyword>
<evidence type="ECO:0000256" key="4">
    <source>
        <dbReference type="ARBA" id="ARBA00022884"/>
    </source>
</evidence>
<proteinExistence type="inferred from homology"/>
<feature type="binding site" evidence="5">
    <location>
        <position position="294"/>
    </location>
    <ligand>
        <name>S-adenosyl-L-methionine</name>
        <dbReference type="ChEBI" id="CHEBI:59789"/>
    </ligand>
</feature>
<keyword evidence="8" id="KW-1185">Reference proteome</keyword>
<dbReference type="InterPro" id="IPR001678">
    <property type="entry name" value="MeTrfase_RsmB-F_NOP2_dom"/>
</dbReference>
<organism evidence="7 8">
    <name type="scientific">Rhizomicrobium electricum</name>
    <dbReference type="NCBI Taxonomy" id="480070"/>
    <lineage>
        <taxon>Bacteria</taxon>
        <taxon>Pseudomonadati</taxon>
        <taxon>Pseudomonadota</taxon>
        <taxon>Alphaproteobacteria</taxon>
        <taxon>Micropepsales</taxon>
        <taxon>Micropepsaceae</taxon>
        <taxon>Rhizomicrobium</taxon>
    </lineage>
</organism>
<sequence length="401" mass="42789">MTPAARLQAAIDVLTALETTAAPADRVLREYFRARRYAGSKDRAAVAERVFDCFRHAGSYAWRMNEASPRARVIASLLAEGADPADFFTGASYAPAALTKEEAAALAAPPRDPPLHVEGEFPAFLEPELTKAFGADLFAEMAAMQPRAPVGIRVNTLRTARETLVTALASEGFEATPTPHAATGLRLDGATTSKLSASGLFAAGHFEFQDEAAQICAALCDAKPGMRVLDYAAGAGGKALALAAAMNNKGEIVAHDIEAGRLAMIGPRAERAGVSIIRTTTSLPPVQYDLVLLDAPCSGTGTWRRQPELRVRFTPERLAQLVALQAKLIADASRFVAPGGRLVYATCSVLPCENDEHIAAFLGTHPEFAPVPVSDRETFFHASPRRTQTDGFFTAVLRRST</sequence>
<dbReference type="InterPro" id="IPR049560">
    <property type="entry name" value="MeTrfase_RsmB-F_NOP2_cat"/>
</dbReference>
<evidence type="ECO:0000259" key="6">
    <source>
        <dbReference type="PROSITE" id="PS51686"/>
    </source>
</evidence>
<dbReference type="Proteomes" id="UP001499951">
    <property type="component" value="Unassembled WGS sequence"/>
</dbReference>
<comment type="caution">
    <text evidence="7">The sequence shown here is derived from an EMBL/GenBank/DDBJ whole genome shotgun (WGS) entry which is preliminary data.</text>
</comment>
<feature type="binding site" evidence="5">
    <location>
        <position position="256"/>
    </location>
    <ligand>
        <name>S-adenosyl-L-methionine</name>
        <dbReference type="ChEBI" id="CHEBI:59789"/>
    </ligand>
</feature>